<dbReference type="CDD" id="cd07067">
    <property type="entry name" value="HP_PGM_like"/>
    <property type="match status" value="1"/>
</dbReference>
<gene>
    <name evidence="1" type="ORF">SAMN05216323_100352</name>
</gene>
<keyword evidence="2" id="KW-1185">Reference proteome</keyword>
<dbReference type="PANTHER" id="PTHR47623:SF1">
    <property type="entry name" value="OS09G0287300 PROTEIN"/>
    <property type="match status" value="1"/>
</dbReference>
<dbReference type="EMBL" id="FMYP01000003">
    <property type="protein sequence ID" value="SDB84456.1"/>
    <property type="molecule type" value="Genomic_DNA"/>
</dbReference>
<dbReference type="InterPro" id="IPR029033">
    <property type="entry name" value="His_PPase_superfam"/>
</dbReference>
<name>A0A1G6GTG3_9BACT</name>
<accession>A0A1G6GTG3</accession>
<organism evidence="1 2">
    <name type="scientific">Williamwhitmania taraxaci</name>
    <dbReference type="NCBI Taxonomy" id="1640674"/>
    <lineage>
        <taxon>Bacteria</taxon>
        <taxon>Pseudomonadati</taxon>
        <taxon>Bacteroidota</taxon>
        <taxon>Bacteroidia</taxon>
        <taxon>Bacteroidales</taxon>
        <taxon>Williamwhitmaniaceae</taxon>
        <taxon>Williamwhitmania</taxon>
    </lineage>
</organism>
<evidence type="ECO:0000313" key="2">
    <source>
        <dbReference type="Proteomes" id="UP000199452"/>
    </source>
</evidence>
<dbReference type="OrthoDB" id="9810154at2"/>
<dbReference type="AlphaFoldDB" id="A0A1G6GTG3"/>
<dbReference type="SUPFAM" id="SSF53254">
    <property type="entry name" value="Phosphoglycerate mutase-like"/>
    <property type="match status" value="1"/>
</dbReference>
<dbReference type="STRING" id="1640674.SAMN05216323_100352"/>
<reference evidence="1 2" key="1">
    <citation type="submission" date="2016-09" db="EMBL/GenBank/DDBJ databases">
        <authorList>
            <person name="Capua I."/>
            <person name="De Benedictis P."/>
            <person name="Joannis T."/>
            <person name="Lombin L.H."/>
            <person name="Cattoli G."/>
        </authorList>
    </citation>
    <scope>NUCLEOTIDE SEQUENCE [LARGE SCALE GENOMIC DNA]</scope>
    <source>
        <strain evidence="1 2">A7P-90m</strain>
    </source>
</reference>
<dbReference type="InterPro" id="IPR013078">
    <property type="entry name" value="His_Pase_superF_clade-1"/>
</dbReference>
<dbReference type="Pfam" id="PF00300">
    <property type="entry name" value="His_Phos_1"/>
    <property type="match status" value="1"/>
</dbReference>
<proteinExistence type="predicted"/>
<sequence length="163" mass="18588">MKQLILVRHGKAYGPEEMFEDVDRPLKVRGTRDAITIAKIMKDKHIIPEKIITSHAARACHSAIIFAECLHVPIESITLTPRLYAVSEKDIIEQIYETDEKINSLLMVGHNPTFTFAANEYLKEPIFDLPTSGVVVLNFKAESWKTISKENLTSFELFFPKKD</sequence>
<dbReference type="RefSeq" id="WP_125869726.1">
    <property type="nucleotide sequence ID" value="NZ_FMYP01000003.1"/>
</dbReference>
<dbReference type="Proteomes" id="UP000199452">
    <property type="component" value="Unassembled WGS sequence"/>
</dbReference>
<evidence type="ECO:0000313" key="1">
    <source>
        <dbReference type="EMBL" id="SDB84456.1"/>
    </source>
</evidence>
<dbReference type="Gene3D" id="3.40.50.1240">
    <property type="entry name" value="Phosphoglycerate mutase-like"/>
    <property type="match status" value="1"/>
</dbReference>
<protein>
    <submittedName>
        <fullName evidence="1">Phosphohistidine phosphatase</fullName>
    </submittedName>
</protein>
<dbReference type="PANTHER" id="PTHR47623">
    <property type="entry name" value="OS09G0287300 PROTEIN"/>
    <property type="match status" value="1"/>
</dbReference>